<dbReference type="GO" id="GO:0042597">
    <property type="term" value="C:periplasmic space"/>
    <property type="evidence" value="ECO:0007669"/>
    <property type="project" value="UniProtKB-ARBA"/>
</dbReference>
<feature type="domain" description="Solute-binding protein family 5" evidence="2">
    <location>
        <begin position="112"/>
        <end position="473"/>
    </location>
</feature>
<name>A0A3G6J2G6_9CORY</name>
<evidence type="ECO:0000313" key="3">
    <source>
        <dbReference type="EMBL" id="AZA12132.1"/>
    </source>
</evidence>
<dbReference type="KEGG" id="cgk:CGERO_09205"/>
<dbReference type="InterPro" id="IPR039424">
    <property type="entry name" value="SBP_5"/>
</dbReference>
<evidence type="ECO:0000313" key="4">
    <source>
        <dbReference type="Proteomes" id="UP000271587"/>
    </source>
</evidence>
<dbReference type="GO" id="GO:0043190">
    <property type="term" value="C:ATP-binding cassette (ABC) transporter complex"/>
    <property type="evidence" value="ECO:0007669"/>
    <property type="project" value="InterPro"/>
</dbReference>
<dbReference type="Pfam" id="PF00496">
    <property type="entry name" value="SBP_bac_5"/>
    <property type="match status" value="1"/>
</dbReference>
<sequence precursor="true">MKLQKPATKLAALISAAALALSACGGGGTSDQKTASDIQTADYNPQDRDNIKDGGTLTTGIGELSEQENPFHADGTAYTTTLWRWYNPWTVHYSPEGDFSTDKNYVTDIKEETKDGKTKLTYKINEKATYNDGTPIDWRAWETTWKINNGKDPAYTPSSTDGYEQIESVTKGANDKEAVVTFERTYPWWQGLFNTIAHPALADPANYNDYLKKLHPEWGAGPFKVESVDFNKGTAVFVPNEKWWGDKPKLDKRIFRQMESKAAVNAFKNGEIDAVGAGSKDDYASVKDMPGVDIRIGRLPKINFNLFNGESDILKDVKVREALADATDRDQLAKIWYQGLPAADGAPGSFALYSFQEGYEDNYSKVAGFDPEKAKQLLDEAGWKEGADGIREKDGKPLSVRYVLVGESEQLNASAKALQQMYKDVGVDMKIEIHPGSEFSKILQSTDFDIFPMAVSDSDPYKVAYFGQFYLSDSGLNRSHTGTPEIDEQIREMQKLPTREEQIKRANEIEVDALARFGTIPLLTQISFAAVKEDLANYGSMAFGDVPLENIGWQK</sequence>
<gene>
    <name evidence="3" type="ORF">CGERO_09205</name>
</gene>
<dbReference type="AlphaFoldDB" id="A0A3G6J2G6"/>
<dbReference type="SUPFAM" id="SSF53850">
    <property type="entry name" value="Periplasmic binding protein-like II"/>
    <property type="match status" value="1"/>
</dbReference>
<dbReference type="InterPro" id="IPR000914">
    <property type="entry name" value="SBP_5_dom"/>
</dbReference>
<reference evidence="3 4" key="1">
    <citation type="submission" date="2018-11" db="EMBL/GenBank/DDBJ databases">
        <authorList>
            <person name="Kleinhagauer T."/>
            <person name="Glaeser S.P."/>
            <person name="Spergser J."/>
            <person name="Ruckert C."/>
            <person name="Kaempfer P."/>
            <person name="Busse H.-J."/>
        </authorList>
    </citation>
    <scope>NUCLEOTIDE SEQUENCE [LARGE SCALE GENOMIC DNA]</scope>
    <source>
        <strain evidence="3 4">W8</strain>
    </source>
</reference>
<dbReference type="EMBL" id="CP033897">
    <property type="protein sequence ID" value="AZA12132.1"/>
    <property type="molecule type" value="Genomic_DNA"/>
</dbReference>
<dbReference type="PANTHER" id="PTHR30290:SF65">
    <property type="entry name" value="MONOACYL PHOSPHATIDYLINOSITOL TETRAMANNOSIDE-BINDING PROTEIN LPQW-RELATED"/>
    <property type="match status" value="1"/>
</dbReference>
<dbReference type="PIRSF" id="PIRSF002741">
    <property type="entry name" value="MppA"/>
    <property type="match status" value="1"/>
</dbReference>
<dbReference type="GO" id="GO:1904680">
    <property type="term" value="F:peptide transmembrane transporter activity"/>
    <property type="evidence" value="ECO:0007669"/>
    <property type="project" value="TreeGrafter"/>
</dbReference>
<dbReference type="PANTHER" id="PTHR30290">
    <property type="entry name" value="PERIPLASMIC BINDING COMPONENT OF ABC TRANSPORTER"/>
    <property type="match status" value="1"/>
</dbReference>
<dbReference type="InterPro" id="IPR030678">
    <property type="entry name" value="Peptide/Ni-bd"/>
</dbReference>
<dbReference type="CDD" id="cd08501">
    <property type="entry name" value="PBP2_Lpqw"/>
    <property type="match status" value="1"/>
</dbReference>
<evidence type="ECO:0000259" key="2">
    <source>
        <dbReference type="Pfam" id="PF00496"/>
    </source>
</evidence>
<feature type="chain" id="PRO_5039363923" evidence="1">
    <location>
        <begin position="26"/>
        <end position="555"/>
    </location>
</feature>
<dbReference type="Gene3D" id="3.10.105.10">
    <property type="entry name" value="Dipeptide-binding Protein, Domain 3"/>
    <property type="match status" value="1"/>
</dbReference>
<proteinExistence type="predicted"/>
<evidence type="ECO:0000256" key="1">
    <source>
        <dbReference type="SAM" id="SignalP"/>
    </source>
</evidence>
<keyword evidence="1" id="KW-0732">Signal</keyword>
<accession>A0A3G6J2G6</accession>
<dbReference type="OrthoDB" id="7888869at2"/>
<keyword evidence="4" id="KW-1185">Reference proteome</keyword>
<dbReference type="Gene3D" id="3.40.190.10">
    <property type="entry name" value="Periplasmic binding protein-like II"/>
    <property type="match status" value="1"/>
</dbReference>
<organism evidence="3 4">
    <name type="scientific">Corynebacterium gerontici</name>
    <dbReference type="NCBI Taxonomy" id="2079234"/>
    <lineage>
        <taxon>Bacteria</taxon>
        <taxon>Bacillati</taxon>
        <taxon>Actinomycetota</taxon>
        <taxon>Actinomycetes</taxon>
        <taxon>Mycobacteriales</taxon>
        <taxon>Corynebacteriaceae</taxon>
        <taxon>Corynebacterium</taxon>
    </lineage>
</organism>
<dbReference type="PROSITE" id="PS51257">
    <property type="entry name" value="PROKAR_LIPOPROTEIN"/>
    <property type="match status" value="1"/>
</dbReference>
<dbReference type="RefSeq" id="WP_123935263.1">
    <property type="nucleotide sequence ID" value="NZ_CP033897.1"/>
</dbReference>
<feature type="signal peptide" evidence="1">
    <location>
        <begin position="1"/>
        <end position="25"/>
    </location>
</feature>
<dbReference type="Proteomes" id="UP000271587">
    <property type="component" value="Chromosome"/>
</dbReference>
<dbReference type="GO" id="GO:0015833">
    <property type="term" value="P:peptide transport"/>
    <property type="evidence" value="ECO:0007669"/>
    <property type="project" value="TreeGrafter"/>
</dbReference>
<protein>
    <submittedName>
        <fullName evidence="3">Putative monoacyl phosphatidylinositol tetramannoside-binding protein LpqW</fullName>
    </submittedName>
</protein>